<evidence type="ECO:0000256" key="8">
    <source>
        <dbReference type="ARBA" id="ARBA00022723"/>
    </source>
</evidence>
<dbReference type="PANTHER" id="PTHR11749">
    <property type="entry name" value="RIBULOSE-5-PHOSPHATE-3-EPIMERASE"/>
    <property type="match status" value="1"/>
</dbReference>
<feature type="binding site" evidence="10 14">
    <location>
        <position position="66"/>
    </location>
    <ligand>
        <name>substrate</name>
    </ligand>
</feature>
<name>A0AA45KG03_9LACT</name>
<evidence type="ECO:0000256" key="14">
    <source>
        <dbReference type="PIRSR" id="PIRSR001461-3"/>
    </source>
</evidence>
<dbReference type="NCBIfam" id="TIGR01163">
    <property type="entry name" value="rpe"/>
    <property type="match status" value="1"/>
</dbReference>
<feature type="binding site" evidence="14">
    <location>
        <position position="177"/>
    </location>
    <ligand>
        <name>substrate</name>
    </ligand>
</feature>
<keyword evidence="9 10" id="KW-0413">Isomerase</keyword>
<evidence type="ECO:0000256" key="6">
    <source>
        <dbReference type="ARBA" id="ARBA00009541"/>
    </source>
</evidence>
<organism evidence="15 16">
    <name type="scientific">Lactococcus taiwanensis</name>
    <dbReference type="NCBI Taxonomy" id="1151742"/>
    <lineage>
        <taxon>Bacteria</taxon>
        <taxon>Bacillati</taxon>
        <taxon>Bacillota</taxon>
        <taxon>Bacilli</taxon>
        <taxon>Lactobacillales</taxon>
        <taxon>Streptococcaceae</taxon>
        <taxon>Lactococcus</taxon>
    </lineage>
</organism>
<keyword evidence="13" id="KW-0862">Zinc</keyword>
<dbReference type="CDD" id="cd00429">
    <property type="entry name" value="RPE"/>
    <property type="match status" value="1"/>
</dbReference>
<evidence type="ECO:0000256" key="4">
    <source>
        <dbReference type="ARBA" id="ARBA00001947"/>
    </source>
</evidence>
<dbReference type="GO" id="GO:0006098">
    <property type="term" value="P:pentose-phosphate shunt"/>
    <property type="evidence" value="ECO:0007669"/>
    <property type="project" value="UniProtKB-UniRule"/>
</dbReference>
<comment type="cofactor">
    <cofactor evidence="4">
        <name>Zn(2+)</name>
        <dbReference type="ChEBI" id="CHEBI:29105"/>
    </cofactor>
</comment>
<keyword evidence="13" id="KW-0464">Manganese</keyword>
<keyword evidence="8 10" id="KW-0479">Metal-binding</keyword>
<evidence type="ECO:0000256" key="1">
    <source>
        <dbReference type="ARBA" id="ARBA00001782"/>
    </source>
</evidence>
<dbReference type="AlphaFoldDB" id="A0AA45KG03"/>
<dbReference type="InterPro" id="IPR000056">
    <property type="entry name" value="Ribul_P_3_epim-like"/>
</dbReference>
<evidence type="ECO:0000256" key="10">
    <source>
        <dbReference type="HAMAP-Rule" id="MF_02227"/>
    </source>
</evidence>
<reference evidence="15 16" key="1">
    <citation type="submission" date="2021-02" db="EMBL/GenBank/DDBJ databases">
        <title>Complete genome sequence of Lactococcus lactis strain K_LL004.</title>
        <authorList>
            <person name="Kim H.B."/>
        </authorList>
    </citation>
    <scope>NUCLEOTIDE SEQUENCE [LARGE SCALE GENOMIC DNA]</scope>
    <source>
        <strain evidence="15 16">K_LL004</strain>
    </source>
</reference>
<dbReference type="EMBL" id="CP070872">
    <property type="protein sequence ID" value="QSE76597.1"/>
    <property type="molecule type" value="Genomic_DNA"/>
</dbReference>
<feature type="binding site" evidence="10 13">
    <location>
        <position position="66"/>
    </location>
    <ligand>
        <name>a divalent metal cation</name>
        <dbReference type="ChEBI" id="CHEBI:60240"/>
    </ligand>
</feature>
<sequence length="224" mass="24048">MKDKIAPSILSADFGKFTAEVKRLEAAGADMVHIDVMDGHFVDNLTFGAGVVAALRPASKLFFDVHMMVEKPENYVSEFAKAGADSMSIHAEATPHIHGALQKIKQAGMKASVVINPGTSVEAITPVLAMVDMVLVMTVNPGFGGQAFLPEMMDKVRELAQIRRDKKLSFEIEVDGGIDPRTIQLAKAAGANVFVAGSFIFKGDVEENIAALKEHLALSAPHNY</sequence>
<comment type="similarity">
    <text evidence="6 10 11">Belongs to the ribulose-phosphate 3-epimerase family.</text>
</comment>
<feature type="binding site" evidence="10 14">
    <location>
        <begin position="197"/>
        <end position="198"/>
    </location>
    <ligand>
        <name>substrate</name>
    </ligand>
</feature>
<evidence type="ECO:0000256" key="5">
    <source>
        <dbReference type="ARBA" id="ARBA00001954"/>
    </source>
</evidence>
<dbReference type="InterPro" id="IPR013785">
    <property type="entry name" value="Aldolase_TIM"/>
</dbReference>
<keyword evidence="16" id="KW-1185">Reference proteome</keyword>
<proteinExistence type="inferred from homology"/>
<feature type="active site" description="Proton acceptor" evidence="10 12">
    <location>
        <position position="35"/>
    </location>
</feature>
<evidence type="ECO:0000256" key="11">
    <source>
        <dbReference type="PIRNR" id="PIRNR001461"/>
    </source>
</evidence>
<dbReference type="PROSITE" id="PS01086">
    <property type="entry name" value="RIBUL_P_3_EPIMER_2"/>
    <property type="match status" value="1"/>
</dbReference>
<dbReference type="RefSeq" id="WP_205871916.1">
    <property type="nucleotide sequence ID" value="NZ_CP070872.1"/>
</dbReference>
<protein>
    <recommendedName>
        <fullName evidence="7 10">Ribulose-phosphate 3-epimerase</fullName>
        <ecNumber evidence="7 10">5.1.3.1</ecNumber>
    </recommendedName>
</protein>
<feature type="binding site" evidence="10 14">
    <location>
        <position position="8"/>
    </location>
    <ligand>
        <name>substrate</name>
    </ligand>
</feature>
<dbReference type="NCBIfam" id="NF004076">
    <property type="entry name" value="PRK05581.1-4"/>
    <property type="match status" value="1"/>
</dbReference>
<dbReference type="FunFam" id="3.20.20.70:FF:000004">
    <property type="entry name" value="Ribulose-phosphate 3-epimerase"/>
    <property type="match status" value="1"/>
</dbReference>
<keyword evidence="10 11" id="KW-0119">Carbohydrate metabolism</keyword>
<dbReference type="GO" id="GO:0019323">
    <property type="term" value="P:pentose catabolic process"/>
    <property type="evidence" value="ECO:0007669"/>
    <property type="project" value="UniProtKB-UniRule"/>
</dbReference>
<feature type="active site" description="Proton donor" evidence="10 12">
    <location>
        <position position="175"/>
    </location>
</feature>
<comment type="cofactor">
    <cofactor evidence="5">
        <name>Fe(2+)</name>
        <dbReference type="ChEBI" id="CHEBI:29033"/>
    </cofactor>
</comment>
<dbReference type="InterPro" id="IPR026019">
    <property type="entry name" value="Ribul_P_3_epim"/>
</dbReference>
<comment type="cofactor">
    <cofactor evidence="10 13">
        <name>a divalent metal cation</name>
        <dbReference type="ChEBI" id="CHEBI:60240"/>
    </cofactor>
    <text evidence="10 13">Binds 1 divalent metal cation per subunit.</text>
</comment>
<feature type="binding site" evidence="10">
    <location>
        <begin position="175"/>
        <end position="177"/>
    </location>
    <ligand>
        <name>substrate</name>
    </ligand>
</feature>
<dbReference type="Proteomes" id="UP000663608">
    <property type="component" value="Chromosome"/>
</dbReference>
<feature type="binding site" evidence="10 13">
    <location>
        <position position="35"/>
    </location>
    <ligand>
        <name>a divalent metal cation</name>
        <dbReference type="ChEBI" id="CHEBI:60240"/>
    </ligand>
</feature>
<evidence type="ECO:0000256" key="9">
    <source>
        <dbReference type="ARBA" id="ARBA00023235"/>
    </source>
</evidence>
<comment type="cofactor">
    <cofactor evidence="3">
        <name>Co(2+)</name>
        <dbReference type="ChEBI" id="CHEBI:48828"/>
    </cofactor>
</comment>
<evidence type="ECO:0000313" key="16">
    <source>
        <dbReference type="Proteomes" id="UP000663608"/>
    </source>
</evidence>
<dbReference type="InterPro" id="IPR011060">
    <property type="entry name" value="RibuloseP-bd_barrel"/>
</dbReference>
<dbReference type="GO" id="GO:0004750">
    <property type="term" value="F:D-ribulose-phosphate 3-epimerase activity"/>
    <property type="evidence" value="ECO:0007669"/>
    <property type="project" value="UniProtKB-UniRule"/>
</dbReference>
<accession>A0AA45KG03</accession>
<dbReference type="Gene3D" id="3.20.20.70">
    <property type="entry name" value="Aldolase class I"/>
    <property type="match status" value="1"/>
</dbReference>
<comment type="pathway">
    <text evidence="10">Carbohydrate degradation.</text>
</comment>
<comment type="cofactor">
    <cofactor evidence="2">
        <name>Mn(2+)</name>
        <dbReference type="ChEBI" id="CHEBI:29035"/>
    </cofactor>
</comment>
<dbReference type="PIRSF" id="PIRSF001461">
    <property type="entry name" value="RPE"/>
    <property type="match status" value="1"/>
</dbReference>
<dbReference type="KEGG" id="lti:JW886_09130"/>
<dbReference type="Pfam" id="PF00834">
    <property type="entry name" value="Ribul_P_3_epim"/>
    <property type="match status" value="1"/>
</dbReference>
<evidence type="ECO:0000256" key="2">
    <source>
        <dbReference type="ARBA" id="ARBA00001936"/>
    </source>
</evidence>
<dbReference type="EC" id="5.1.3.1" evidence="7 10"/>
<evidence type="ECO:0000256" key="3">
    <source>
        <dbReference type="ARBA" id="ARBA00001941"/>
    </source>
</evidence>
<feature type="binding site" evidence="10 13">
    <location>
        <position position="175"/>
    </location>
    <ligand>
        <name>a divalent metal cation</name>
        <dbReference type="ChEBI" id="CHEBI:60240"/>
    </ligand>
</feature>
<feature type="binding site" evidence="10 13">
    <location>
        <position position="33"/>
    </location>
    <ligand>
        <name>a divalent metal cation</name>
        <dbReference type="ChEBI" id="CHEBI:60240"/>
    </ligand>
</feature>
<keyword evidence="13" id="KW-0170">Cobalt</keyword>
<evidence type="ECO:0000256" key="12">
    <source>
        <dbReference type="PIRSR" id="PIRSR001461-1"/>
    </source>
</evidence>
<dbReference type="GO" id="GO:0005737">
    <property type="term" value="C:cytoplasm"/>
    <property type="evidence" value="ECO:0007669"/>
    <property type="project" value="UniProtKB-ARBA"/>
</dbReference>
<gene>
    <name evidence="10" type="primary">rpe</name>
    <name evidence="15" type="ORF">JW886_09130</name>
</gene>
<feature type="binding site" evidence="10 14">
    <location>
        <begin position="142"/>
        <end position="145"/>
    </location>
    <ligand>
        <name>substrate</name>
    </ligand>
</feature>
<evidence type="ECO:0000256" key="13">
    <source>
        <dbReference type="PIRSR" id="PIRSR001461-2"/>
    </source>
</evidence>
<comment type="catalytic activity">
    <reaction evidence="1 10 11">
        <text>D-ribulose 5-phosphate = D-xylulose 5-phosphate</text>
        <dbReference type="Rhea" id="RHEA:13677"/>
        <dbReference type="ChEBI" id="CHEBI:57737"/>
        <dbReference type="ChEBI" id="CHEBI:58121"/>
        <dbReference type="EC" id="5.1.3.1"/>
    </reaction>
</comment>
<evidence type="ECO:0000256" key="7">
    <source>
        <dbReference type="ARBA" id="ARBA00013188"/>
    </source>
</evidence>
<comment type="function">
    <text evidence="10">Catalyzes the reversible epimerization of D-ribulose 5-phosphate to D-xylulose 5-phosphate.</text>
</comment>
<dbReference type="HAMAP" id="MF_02227">
    <property type="entry name" value="RPE"/>
    <property type="match status" value="1"/>
</dbReference>
<dbReference type="GO" id="GO:0046872">
    <property type="term" value="F:metal ion binding"/>
    <property type="evidence" value="ECO:0007669"/>
    <property type="project" value="UniProtKB-UniRule"/>
</dbReference>
<dbReference type="PROSITE" id="PS01085">
    <property type="entry name" value="RIBUL_P_3_EPIMER_1"/>
    <property type="match status" value="1"/>
</dbReference>
<dbReference type="SUPFAM" id="SSF51366">
    <property type="entry name" value="Ribulose-phoshate binding barrel"/>
    <property type="match status" value="1"/>
</dbReference>
<evidence type="ECO:0000313" key="15">
    <source>
        <dbReference type="EMBL" id="QSE76597.1"/>
    </source>
</evidence>